<evidence type="ECO:0000256" key="1">
    <source>
        <dbReference type="SAM" id="MobiDB-lite"/>
    </source>
</evidence>
<feature type="compositionally biased region" description="Basic and acidic residues" evidence="1">
    <location>
        <begin position="210"/>
        <end position="224"/>
    </location>
</feature>
<feature type="region of interest" description="Disordered" evidence="1">
    <location>
        <begin position="133"/>
        <end position="152"/>
    </location>
</feature>
<evidence type="ECO:0000313" key="3">
    <source>
        <dbReference type="Proteomes" id="UP001362999"/>
    </source>
</evidence>
<organism evidence="2 3">
    <name type="scientific">Favolaschia claudopus</name>
    <dbReference type="NCBI Taxonomy" id="2862362"/>
    <lineage>
        <taxon>Eukaryota</taxon>
        <taxon>Fungi</taxon>
        <taxon>Dikarya</taxon>
        <taxon>Basidiomycota</taxon>
        <taxon>Agaricomycotina</taxon>
        <taxon>Agaricomycetes</taxon>
        <taxon>Agaricomycetidae</taxon>
        <taxon>Agaricales</taxon>
        <taxon>Marasmiineae</taxon>
        <taxon>Mycenaceae</taxon>
        <taxon>Favolaschia</taxon>
    </lineage>
</organism>
<evidence type="ECO:0000313" key="2">
    <source>
        <dbReference type="EMBL" id="KAK7039768.1"/>
    </source>
</evidence>
<protein>
    <submittedName>
        <fullName evidence="2">Uncharacterized protein</fullName>
    </submittedName>
</protein>
<feature type="region of interest" description="Disordered" evidence="1">
    <location>
        <begin position="203"/>
        <end position="237"/>
    </location>
</feature>
<gene>
    <name evidence="2" type="ORF">R3P38DRAFT_2769912</name>
</gene>
<accession>A0AAW0CJG9</accession>
<dbReference type="EMBL" id="JAWWNJ010000016">
    <property type="protein sequence ID" value="KAK7039768.1"/>
    <property type="molecule type" value="Genomic_DNA"/>
</dbReference>
<comment type="caution">
    <text evidence="2">The sequence shown here is derived from an EMBL/GenBank/DDBJ whole genome shotgun (WGS) entry which is preliminary data.</text>
</comment>
<name>A0AAW0CJG9_9AGAR</name>
<reference evidence="2 3" key="1">
    <citation type="journal article" date="2024" name="J Genomics">
        <title>Draft genome sequencing and assembly of Favolaschia claudopus CIRM-BRFM 2984 isolated from oak limbs.</title>
        <authorList>
            <person name="Navarro D."/>
            <person name="Drula E."/>
            <person name="Chaduli D."/>
            <person name="Cazenave R."/>
            <person name="Ahrendt S."/>
            <person name="Wang J."/>
            <person name="Lipzen A."/>
            <person name="Daum C."/>
            <person name="Barry K."/>
            <person name="Grigoriev I.V."/>
            <person name="Favel A."/>
            <person name="Rosso M.N."/>
            <person name="Martin F."/>
        </authorList>
    </citation>
    <scope>NUCLEOTIDE SEQUENCE [LARGE SCALE GENOMIC DNA]</scope>
    <source>
        <strain evidence="2 3">CIRM-BRFM 2984</strain>
    </source>
</reference>
<dbReference type="AlphaFoldDB" id="A0AAW0CJG9"/>
<keyword evidence="3" id="KW-1185">Reference proteome</keyword>
<feature type="region of interest" description="Disordered" evidence="1">
    <location>
        <begin position="50"/>
        <end position="89"/>
    </location>
</feature>
<dbReference type="Proteomes" id="UP001362999">
    <property type="component" value="Unassembled WGS sequence"/>
</dbReference>
<proteinExistence type="predicted"/>
<sequence length="286" mass="32295">MYESAQQSRTLTWMETNIRMNYDEDDKECRALPGWEREVPSAAWDGRVGVYEQEEPRSSTGSDRYRYSYGGAGRDEEEAEEGSSISELANGCKDTEKDWQWGTDTRQMVSGRLIEIEVLLYRGIGMGRWKAATDGGGNEEGEGGGFGRRLTQSKRIQDVKGLGEALCEKGGQCWRHCQNSSSRAQNEWNRLIVANGWNDKGVTKRQRGSSCDEERERRWGEATKTEGVGRNSARRKLEEEKRELYAATSLSKVMLDHSGKQTRALVMTCSHLEGPLDAPDWTRSMA</sequence>